<proteinExistence type="predicted"/>
<name>A0A7Z7BCZ6_9BURK</name>
<gene>
    <name evidence="1" type="ORF">SAMN04487926_12140</name>
</gene>
<evidence type="ECO:0008006" key="3">
    <source>
        <dbReference type="Google" id="ProtNLM"/>
    </source>
</evidence>
<reference evidence="1" key="1">
    <citation type="submission" date="2016-10" db="EMBL/GenBank/DDBJ databases">
        <authorList>
            <person name="Varghese N."/>
            <person name="Submissions S."/>
        </authorList>
    </citation>
    <scope>NUCLEOTIDE SEQUENCE [LARGE SCALE GENOMIC DNA]</scope>
    <source>
        <strain evidence="1">YR281</strain>
    </source>
</reference>
<comment type="caution">
    <text evidence="1">The sequence shown here is derived from an EMBL/GenBank/DDBJ whole genome shotgun (WGS) entry which is preliminary data.</text>
</comment>
<evidence type="ECO:0000313" key="1">
    <source>
        <dbReference type="EMBL" id="SDI64982.1"/>
    </source>
</evidence>
<organism evidence="1 2">
    <name type="scientific">Paraburkholderia steynii</name>
    <dbReference type="NCBI Taxonomy" id="1245441"/>
    <lineage>
        <taxon>Bacteria</taxon>
        <taxon>Pseudomonadati</taxon>
        <taxon>Pseudomonadota</taxon>
        <taxon>Betaproteobacteria</taxon>
        <taxon>Burkholderiales</taxon>
        <taxon>Burkholderiaceae</taxon>
        <taxon>Paraburkholderia</taxon>
    </lineage>
</organism>
<protein>
    <recommendedName>
        <fullName evidence="3">MarR family transcriptional regulator</fullName>
    </recommendedName>
</protein>
<keyword evidence="2" id="KW-1185">Reference proteome</keyword>
<dbReference type="EMBL" id="FNDI01000021">
    <property type="protein sequence ID" value="SDI64982.1"/>
    <property type="molecule type" value="Genomic_DNA"/>
</dbReference>
<sequence>MSTAPVKKTRHRTMSMEQRLVCEFFEAHPNSTRPQCKAKLGSDQKAVSRKVDALVASGHLVATSEGKTPTFSWTGKEFPHSDGYKANQKWLAAKMRADERASGRAIALDLVAASMHAMVMTGRAAA</sequence>
<dbReference type="RefSeq" id="WP_143036590.1">
    <property type="nucleotide sequence ID" value="NZ_FNDI01000021.1"/>
</dbReference>
<dbReference type="AlphaFoldDB" id="A0A7Z7BCZ6"/>
<accession>A0A7Z7BCZ6</accession>
<evidence type="ECO:0000313" key="2">
    <source>
        <dbReference type="Proteomes" id="UP000198900"/>
    </source>
</evidence>
<dbReference type="Proteomes" id="UP000198900">
    <property type="component" value="Unassembled WGS sequence"/>
</dbReference>